<proteinExistence type="predicted"/>
<reference evidence="1 2" key="2">
    <citation type="journal article" date="2012" name="Stand. Genomic Sci.">
        <title>Complete genome sequence of the aquatic bacterium Runella slithyformis type strain (LSU 4(T)).</title>
        <authorList>
            <person name="Copeland A."/>
            <person name="Zhang X."/>
            <person name="Misra M."/>
            <person name="Lapidus A."/>
            <person name="Nolan M."/>
            <person name="Lucas S."/>
            <person name="Deshpande S."/>
            <person name="Cheng J.F."/>
            <person name="Tapia R."/>
            <person name="Goodwin L.A."/>
            <person name="Pitluck S."/>
            <person name="Liolios K."/>
            <person name="Pagani I."/>
            <person name="Ivanova N."/>
            <person name="Mikhailova N."/>
            <person name="Pati A."/>
            <person name="Chen A."/>
            <person name="Palaniappan K."/>
            <person name="Land M."/>
            <person name="Hauser L."/>
            <person name="Pan C."/>
            <person name="Jeffries C.D."/>
            <person name="Detter J.C."/>
            <person name="Brambilla E.M."/>
            <person name="Rohde M."/>
            <person name="Djao O.D."/>
            <person name="Goker M."/>
            <person name="Sikorski J."/>
            <person name="Tindall B.J."/>
            <person name="Woyke T."/>
            <person name="Bristow J."/>
            <person name="Eisen J.A."/>
            <person name="Markowitz V."/>
            <person name="Hugenholtz P."/>
            <person name="Kyrpides N.C."/>
            <person name="Klenk H.P."/>
            <person name="Mavromatis K."/>
        </authorList>
    </citation>
    <scope>NUCLEOTIDE SEQUENCE [LARGE SCALE GENOMIC DNA]</scope>
    <source>
        <strain evidence="2">ATCC 29530 / DSM 19594 / LMG 11500 / NCIMB 11436 / LSU 4</strain>
    </source>
</reference>
<accession>A0A7U3ZHV6</accession>
<dbReference type="KEGG" id="rsi:Runsl_1086"/>
<dbReference type="RefSeq" id="WP_013926836.1">
    <property type="nucleotide sequence ID" value="NC_015703.1"/>
</dbReference>
<dbReference type="EMBL" id="CP002859">
    <property type="protein sequence ID" value="AEI47517.1"/>
    <property type="molecule type" value="Genomic_DNA"/>
</dbReference>
<dbReference type="AlphaFoldDB" id="A0A7U3ZHV6"/>
<gene>
    <name evidence="1" type="ordered locus">Runsl_1086</name>
</gene>
<reference evidence="2" key="1">
    <citation type="submission" date="2011-06" db="EMBL/GenBank/DDBJ databases">
        <title>The complete genome of chromosome of Runella slithyformis DSM 19594.</title>
        <authorList>
            <consortium name="US DOE Joint Genome Institute (JGI-PGF)"/>
            <person name="Lucas S."/>
            <person name="Han J."/>
            <person name="Lapidus A."/>
            <person name="Bruce D."/>
            <person name="Goodwin L."/>
            <person name="Pitluck S."/>
            <person name="Peters L."/>
            <person name="Kyrpides N."/>
            <person name="Mavromatis K."/>
            <person name="Ivanova N."/>
            <person name="Ovchinnikova G."/>
            <person name="Zhang X."/>
            <person name="Misra M."/>
            <person name="Detter J.C."/>
            <person name="Tapia R."/>
            <person name="Han C."/>
            <person name="Land M."/>
            <person name="Hauser L."/>
            <person name="Markowitz V."/>
            <person name="Cheng J.-F."/>
            <person name="Hugenholtz P."/>
            <person name="Woyke T."/>
            <person name="Wu D."/>
            <person name="Tindall B."/>
            <person name="Faehrich R."/>
            <person name="Brambilla E."/>
            <person name="Klenk H.-P."/>
            <person name="Eisen J.A."/>
        </authorList>
    </citation>
    <scope>NUCLEOTIDE SEQUENCE [LARGE SCALE GENOMIC DNA]</scope>
    <source>
        <strain evidence="2">ATCC 29530 / DSM 19594 / LMG 11500 / NCIMB 11436 / LSU 4</strain>
    </source>
</reference>
<protein>
    <submittedName>
        <fullName evidence="1">Uncharacterized protein</fullName>
    </submittedName>
</protein>
<name>A0A7U3ZHV6_RUNSL</name>
<evidence type="ECO:0000313" key="1">
    <source>
        <dbReference type="EMBL" id="AEI47517.1"/>
    </source>
</evidence>
<keyword evidence="2" id="KW-1185">Reference proteome</keyword>
<dbReference type="Proteomes" id="UP000000493">
    <property type="component" value="Chromosome"/>
</dbReference>
<organism evidence="1 2">
    <name type="scientific">Runella slithyformis (strain ATCC 29530 / DSM 19594 / LMG 11500 / NCIMB 11436 / LSU 4)</name>
    <dbReference type="NCBI Taxonomy" id="761193"/>
    <lineage>
        <taxon>Bacteria</taxon>
        <taxon>Pseudomonadati</taxon>
        <taxon>Bacteroidota</taxon>
        <taxon>Cytophagia</taxon>
        <taxon>Cytophagales</taxon>
        <taxon>Spirosomataceae</taxon>
        <taxon>Runella</taxon>
    </lineage>
</organism>
<sequence length="137" mass="16275">MIELIQESIKKSKSGKISGVIYLKLTDHFFPEEGWSDCPIILLNWWCEIFNSGKVGDYYFMDGPFYFKIINEFDSYYLEFFHNKVFLSSYKIDITLFKMSLLYSAKILLKTITINGWNTENDSDIKKLSQTLRYFNH</sequence>
<evidence type="ECO:0000313" key="2">
    <source>
        <dbReference type="Proteomes" id="UP000000493"/>
    </source>
</evidence>